<proteinExistence type="predicted"/>
<dbReference type="KEGG" id="vg:36841322"/>
<feature type="region of interest" description="Disordered" evidence="1">
    <location>
        <begin position="1"/>
        <end position="26"/>
    </location>
</feature>
<name>A0A2U7UEK4_9VIRU</name>
<dbReference type="GeneID" id="36841322"/>
<reference evidence="2" key="1">
    <citation type="journal article" date="2018" name="Nat. Commun.">
        <title>Diversity and evolution of the emerging Pandoraviridae family.</title>
        <authorList>
            <person name="Legendre M."/>
            <person name="Fabre E."/>
            <person name="Poirot O."/>
            <person name="Jeudy S."/>
            <person name="Lartigue A."/>
            <person name="Alempic J.M."/>
            <person name="Beucher L."/>
            <person name="Philippe N."/>
            <person name="Bertaux L."/>
            <person name="Christo-Foroux E."/>
            <person name="Labadie K."/>
            <person name="Coute Y."/>
            <person name="Abergel C."/>
            <person name="Claverie J.M."/>
        </authorList>
    </citation>
    <scope>NUCLEOTIDE SEQUENCE [LARGE SCALE GENOMIC DNA]</scope>
    <source>
        <strain evidence="2">Macleodensis</strain>
    </source>
</reference>
<dbReference type="EMBL" id="MG011691">
    <property type="protein sequence ID" value="AVK76867.1"/>
    <property type="molecule type" value="Genomic_DNA"/>
</dbReference>
<accession>A0A2U7UEK4</accession>
<dbReference type="RefSeq" id="YP_009480863.1">
    <property type="nucleotide sequence ID" value="NC_037665.1"/>
</dbReference>
<evidence type="ECO:0000313" key="2">
    <source>
        <dbReference type="EMBL" id="AVK76867.1"/>
    </source>
</evidence>
<protein>
    <submittedName>
        <fullName evidence="2">Uncharacterized protein</fullName>
    </submittedName>
</protein>
<sequence>MMAMMDTDVHPHSITSTTAKTDAGTRVVQTHAARTTVPVPLRRPITQVWDFATSTVATLSDCRGTQPAALSEGSAADRARQWWASNRNGTDPNHGAAVYAYTREYFDAAEAEGRTRLAAAVMEGHHARCK</sequence>
<dbReference type="Proteomes" id="UP000249758">
    <property type="component" value="Segment"/>
</dbReference>
<organism evidence="2">
    <name type="scientific">Pandoravirus macleodensis</name>
    <dbReference type="NCBI Taxonomy" id="2107707"/>
    <lineage>
        <taxon>Viruses</taxon>
        <taxon>Pandoravirus</taxon>
    </lineage>
</organism>
<gene>
    <name evidence="2" type="ORF">pmac_cds_179</name>
</gene>
<evidence type="ECO:0000256" key="1">
    <source>
        <dbReference type="SAM" id="MobiDB-lite"/>
    </source>
</evidence>